<reference evidence="2" key="1">
    <citation type="submission" date="2015-12" db="EMBL/GenBank/DDBJ databases">
        <title>Gene expression during late stages of embryo sac development: a critical building block for successful pollen-pistil interactions.</title>
        <authorList>
            <person name="Liu Y."/>
            <person name="Joly V."/>
            <person name="Sabar M."/>
            <person name="Matton D.P."/>
        </authorList>
    </citation>
    <scope>NUCLEOTIDE SEQUENCE</scope>
</reference>
<feature type="region of interest" description="Disordered" evidence="1">
    <location>
        <begin position="40"/>
        <end position="68"/>
    </location>
</feature>
<dbReference type="AlphaFoldDB" id="A0A0V0GIJ5"/>
<evidence type="ECO:0000313" key="2">
    <source>
        <dbReference type="EMBL" id="JAP07838.1"/>
    </source>
</evidence>
<accession>A0A0V0GIJ5</accession>
<dbReference type="EMBL" id="GEDG01037959">
    <property type="protein sequence ID" value="JAP07838.1"/>
    <property type="molecule type" value="Transcribed_RNA"/>
</dbReference>
<evidence type="ECO:0000256" key="1">
    <source>
        <dbReference type="SAM" id="MobiDB-lite"/>
    </source>
</evidence>
<proteinExistence type="predicted"/>
<sequence length="68" mass="7408">MSQTPSYSQKMMDVLNEIDLVAFVSLSSNPISTIFSVKDSQTPTSEIFPNSADKAPPVYSPSLDLNEP</sequence>
<protein>
    <submittedName>
        <fullName evidence="2">Putative ovule protein</fullName>
    </submittedName>
</protein>
<organism evidence="2">
    <name type="scientific">Solanum chacoense</name>
    <name type="common">Chaco potato</name>
    <dbReference type="NCBI Taxonomy" id="4108"/>
    <lineage>
        <taxon>Eukaryota</taxon>
        <taxon>Viridiplantae</taxon>
        <taxon>Streptophyta</taxon>
        <taxon>Embryophyta</taxon>
        <taxon>Tracheophyta</taxon>
        <taxon>Spermatophyta</taxon>
        <taxon>Magnoliopsida</taxon>
        <taxon>eudicotyledons</taxon>
        <taxon>Gunneridae</taxon>
        <taxon>Pentapetalae</taxon>
        <taxon>asterids</taxon>
        <taxon>lamiids</taxon>
        <taxon>Solanales</taxon>
        <taxon>Solanaceae</taxon>
        <taxon>Solanoideae</taxon>
        <taxon>Solaneae</taxon>
        <taxon>Solanum</taxon>
    </lineage>
</organism>
<name>A0A0V0GIJ5_SOLCH</name>